<gene>
    <name evidence="2" type="ORF">EQG79_07690</name>
</gene>
<accession>A0A4Q2UQF9</accession>
<proteinExistence type="predicted"/>
<dbReference type="Proteomes" id="UP000290407">
    <property type="component" value="Unassembled WGS sequence"/>
</dbReference>
<evidence type="ECO:0000313" key="3">
    <source>
        <dbReference type="Proteomes" id="UP000290407"/>
    </source>
</evidence>
<sequence>MRMTLQKTRFTLLVLVLLVVWPMAVQSSAGPSGDQILGRWLFPAKGSSVEIYRSGNQYFGRMADVSSTGKQQFGVTKNQLLMSNLSFDGQVWSGGELIHPRTGNRFGVELNLEDPRTLRVKVYKGFKWIHKEFTLTRPS</sequence>
<comment type="caution">
    <text evidence="2">The sequence shown here is derived from an EMBL/GenBank/DDBJ whole genome shotgun (WGS) entry which is preliminary data.</text>
</comment>
<feature type="domain" description="DUF2147" evidence="1">
    <location>
        <begin position="38"/>
        <end position="137"/>
    </location>
</feature>
<dbReference type="Gene3D" id="2.40.128.520">
    <property type="match status" value="1"/>
</dbReference>
<reference evidence="2 3" key="1">
    <citation type="submission" date="2019-01" db="EMBL/GenBank/DDBJ databases">
        <title>Spirosoma flava sp. nov., a propanil-degrading bacterium isolated from herbicide-contaminated soil.</title>
        <authorList>
            <person name="Zhang L."/>
            <person name="Jiang J.-D."/>
        </authorList>
    </citation>
    <scope>NUCLEOTIDE SEQUENCE [LARGE SCALE GENOMIC DNA]</scope>
    <source>
        <strain evidence="2 3">TY50</strain>
    </source>
</reference>
<name>A0A4Q2UQF9_9BACT</name>
<organism evidence="2 3">
    <name type="scientific">Spirosoma sordidisoli</name>
    <dbReference type="NCBI Taxonomy" id="2502893"/>
    <lineage>
        <taxon>Bacteria</taxon>
        <taxon>Pseudomonadati</taxon>
        <taxon>Bacteroidota</taxon>
        <taxon>Cytophagia</taxon>
        <taxon>Cytophagales</taxon>
        <taxon>Cytophagaceae</taxon>
        <taxon>Spirosoma</taxon>
    </lineage>
</organism>
<protein>
    <submittedName>
        <fullName evidence="2">DUF2147 domain-containing protein</fullName>
    </submittedName>
</protein>
<dbReference type="Pfam" id="PF09917">
    <property type="entry name" value="DUF2147"/>
    <property type="match status" value="1"/>
</dbReference>
<evidence type="ECO:0000259" key="1">
    <source>
        <dbReference type="Pfam" id="PF09917"/>
    </source>
</evidence>
<dbReference type="InterPro" id="IPR019223">
    <property type="entry name" value="DUF2147"/>
</dbReference>
<evidence type="ECO:0000313" key="2">
    <source>
        <dbReference type="EMBL" id="RYC71993.1"/>
    </source>
</evidence>
<dbReference type="EMBL" id="SBLB01000001">
    <property type="protein sequence ID" value="RYC71993.1"/>
    <property type="molecule type" value="Genomic_DNA"/>
</dbReference>
<keyword evidence="3" id="KW-1185">Reference proteome</keyword>
<dbReference type="AlphaFoldDB" id="A0A4Q2UQF9"/>